<comment type="subcellular location">
    <subcellularLocation>
        <location evidence="1">Membrane</location>
        <topology evidence="1">Multi-pass membrane protein</topology>
    </subcellularLocation>
</comment>
<evidence type="ECO:0000256" key="4">
    <source>
        <dbReference type="ARBA" id="ARBA00022989"/>
    </source>
</evidence>
<dbReference type="Proteomes" id="UP001586593">
    <property type="component" value="Unassembled WGS sequence"/>
</dbReference>
<evidence type="ECO:0000256" key="6">
    <source>
        <dbReference type="SAM" id="MobiDB-lite"/>
    </source>
</evidence>
<feature type="domain" description="Major facilitator superfamily (MFS) profile" evidence="8">
    <location>
        <begin position="70"/>
        <end position="522"/>
    </location>
</feature>
<dbReference type="PANTHER" id="PTHR23511:SF4">
    <property type="entry name" value="MAJOR FACILITATOR SUPERFAMILY (MFS) PROFILE DOMAIN-CONTAINING PROTEIN"/>
    <property type="match status" value="1"/>
</dbReference>
<organism evidence="9 10">
    <name type="scientific">Phialemonium thermophilum</name>
    <dbReference type="NCBI Taxonomy" id="223376"/>
    <lineage>
        <taxon>Eukaryota</taxon>
        <taxon>Fungi</taxon>
        <taxon>Dikarya</taxon>
        <taxon>Ascomycota</taxon>
        <taxon>Pezizomycotina</taxon>
        <taxon>Sordariomycetes</taxon>
        <taxon>Sordariomycetidae</taxon>
        <taxon>Cephalothecales</taxon>
        <taxon>Cephalothecaceae</taxon>
        <taxon>Phialemonium</taxon>
    </lineage>
</organism>
<feature type="transmembrane region" description="Helical" evidence="7">
    <location>
        <begin position="498"/>
        <end position="519"/>
    </location>
</feature>
<evidence type="ECO:0000259" key="8">
    <source>
        <dbReference type="PROSITE" id="PS50850"/>
    </source>
</evidence>
<feature type="transmembrane region" description="Helical" evidence="7">
    <location>
        <begin position="73"/>
        <end position="94"/>
    </location>
</feature>
<dbReference type="SUPFAM" id="SSF103473">
    <property type="entry name" value="MFS general substrate transporter"/>
    <property type="match status" value="1"/>
</dbReference>
<evidence type="ECO:0000256" key="2">
    <source>
        <dbReference type="ARBA" id="ARBA00022448"/>
    </source>
</evidence>
<comment type="caution">
    <text evidence="9">The sequence shown here is derived from an EMBL/GenBank/DDBJ whole genome shotgun (WGS) entry which is preliminary data.</text>
</comment>
<feature type="transmembrane region" description="Helical" evidence="7">
    <location>
        <begin position="436"/>
        <end position="458"/>
    </location>
</feature>
<reference evidence="9 10" key="1">
    <citation type="journal article" date="2024" name="Commun. Biol.">
        <title>Comparative genomic analysis of thermophilic fungi reveals convergent evolutionary adaptations and gene losses.</title>
        <authorList>
            <person name="Steindorff A.S."/>
            <person name="Aguilar-Pontes M.V."/>
            <person name="Robinson A.J."/>
            <person name="Andreopoulos B."/>
            <person name="LaButti K."/>
            <person name="Kuo A."/>
            <person name="Mondo S."/>
            <person name="Riley R."/>
            <person name="Otillar R."/>
            <person name="Haridas S."/>
            <person name="Lipzen A."/>
            <person name="Grimwood J."/>
            <person name="Schmutz J."/>
            <person name="Clum A."/>
            <person name="Reid I.D."/>
            <person name="Moisan M.C."/>
            <person name="Butler G."/>
            <person name="Nguyen T.T.M."/>
            <person name="Dewar K."/>
            <person name="Conant G."/>
            <person name="Drula E."/>
            <person name="Henrissat B."/>
            <person name="Hansel C."/>
            <person name="Singer S."/>
            <person name="Hutchinson M.I."/>
            <person name="de Vries R.P."/>
            <person name="Natvig D.O."/>
            <person name="Powell A.J."/>
            <person name="Tsang A."/>
            <person name="Grigoriev I.V."/>
        </authorList>
    </citation>
    <scope>NUCLEOTIDE SEQUENCE [LARGE SCALE GENOMIC DNA]</scope>
    <source>
        <strain evidence="9 10">ATCC 24622</strain>
    </source>
</reference>
<feature type="transmembrane region" description="Helical" evidence="7">
    <location>
        <begin position="138"/>
        <end position="157"/>
    </location>
</feature>
<evidence type="ECO:0000313" key="9">
    <source>
        <dbReference type="EMBL" id="KAL1850391.1"/>
    </source>
</evidence>
<feature type="transmembrane region" description="Helical" evidence="7">
    <location>
        <begin position="239"/>
        <end position="262"/>
    </location>
</feature>
<dbReference type="InterPro" id="IPR020846">
    <property type="entry name" value="MFS_dom"/>
</dbReference>
<dbReference type="Pfam" id="PF07690">
    <property type="entry name" value="MFS_1"/>
    <property type="match status" value="1"/>
</dbReference>
<keyword evidence="3 7" id="KW-0812">Transmembrane</keyword>
<feature type="transmembrane region" description="Helical" evidence="7">
    <location>
        <begin position="470"/>
        <end position="492"/>
    </location>
</feature>
<dbReference type="EMBL" id="JAZHXJ010000836">
    <property type="protein sequence ID" value="KAL1850391.1"/>
    <property type="molecule type" value="Genomic_DNA"/>
</dbReference>
<keyword evidence="4 7" id="KW-1133">Transmembrane helix</keyword>
<evidence type="ECO:0000256" key="1">
    <source>
        <dbReference type="ARBA" id="ARBA00004141"/>
    </source>
</evidence>
<feature type="transmembrane region" description="Helical" evidence="7">
    <location>
        <begin position="195"/>
        <end position="219"/>
    </location>
</feature>
<dbReference type="InterPro" id="IPR036259">
    <property type="entry name" value="MFS_trans_sf"/>
</dbReference>
<dbReference type="CDD" id="cd17316">
    <property type="entry name" value="MFS_SV2_like"/>
    <property type="match status" value="1"/>
</dbReference>
<feature type="transmembrane region" description="Helical" evidence="7">
    <location>
        <begin position="109"/>
        <end position="131"/>
    </location>
</feature>
<feature type="transmembrane region" description="Helical" evidence="7">
    <location>
        <begin position="384"/>
        <end position="401"/>
    </location>
</feature>
<gene>
    <name evidence="9" type="ORF">VTK73DRAFT_9694</name>
</gene>
<feature type="region of interest" description="Disordered" evidence="6">
    <location>
        <begin position="1"/>
        <end position="30"/>
    </location>
</feature>
<dbReference type="Gene3D" id="1.20.1250.20">
    <property type="entry name" value="MFS general substrate transporter like domains"/>
    <property type="match status" value="1"/>
</dbReference>
<evidence type="ECO:0000256" key="7">
    <source>
        <dbReference type="SAM" id="Phobius"/>
    </source>
</evidence>
<feature type="transmembrane region" description="Helical" evidence="7">
    <location>
        <begin position="413"/>
        <end position="430"/>
    </location>
</feature>
<dbReference type="InterPro" id="IPR011701">
    <property type="entry name" value="MFS"/>
</dbReference>
<feature type="transmembrane region" description="Helical" evidence="7">
    <location>
        <begin position="163"/>
        <end position="183"/>
    </location>
</feature>
<keyword evidence="10" id="KW-1185">Reference proteome</keyword>
<name>A0ABR3W0W6_9PEZI</name>
<dbReference type="PANTHER" id="PTHR23511">
    <property type="entry name" value="SYNAPTIC VESICLE GLYCOPROTEIN 2"/>
    <property type="match status" value="1"/>
</dbReference>
<proteinExistence type="predicted"/>
<evidence type="ECO:0000313" key="10">
    <source>
        <dbReference type="Proteomes" id="UP001586593"/>
    </source>
</evidence>
<protein>
    <recommendedName>
        <fullName evidence="8">Major facilitator superfamily (MFS) profile domain-containing protein</fullName>
    </recommendedName>
</protein>
<evidence type="ECO:0000256" key="3">
    <source>
        <dbReference type="ARBA" id="ARBA00022692"/>
    </source>
</evidence>
<sequence>MSGAGSGEVPQGRGSKEIGPVSEEAIDSSSDKTVSFSHEVYDSSKVDPVLAQKMVLVNSAIDEIGMTPFQWKLFFFNGFGYAVDSLLIVCNAIAQPAVDQEFGRPNKRIAGIALASQIGLLVGAAVWGFTADIIGRKLAFNTSLFICAAFVLIAGGMPNYVSFAAMVAIYSAGAGGNYVLDATNLLEFLPVTHTWLVTFMSIWWAVGYTITGLLAWAFMSNYSCPSGSTPETCHRSQNWGWRYLHFTAGSLVLVLSVARLLFIRMKQTPRWLLAQNRDADVHAVLEDLARTYNRPFSLRLEDLEAKGRVLHTEKSRWSSVRLRKHFGGLFETRLLGYSTVVIFLNWFVIGMVSPLYSVFLPYYLASRGATVSGPPSNYTKWRNYAINKIAGLFGPIIAGVLVETKLFGRRGTLALGALITMVLQFGYTQIKTPDQNVGVSAAITAASNIYYGTIYAYTPEILPSAHRATGYGLCVVLNRVGGIAGVLIGSYANVETTAPLFVCASLFGLLVLLSLLLPFESRGKRSN</sequence>
<feature type="transmembrane region" description="Helical" evidence="7">
    <location>
        <begin position="334"/>
        <end position="364"/>
    </location>
</feature>
<dbReference type="PROSITE" id="PS50850">
    <property type="entry name" value="MFS"/>
    <property type="match status" value="1"/>
</dbReference>
<keyword evidence="2" id="KW-0813">Transport</keyword>
<keyword evidence="5 7" id="KW-0472">Membrane</keyword>
<evidence type="ECO:0000256" key="5">
    <source>
        <dbReference type="ARBA" id="ARBA00023136"/>
    </source>
</evidence>
<accession>A0ABR3W0W6</accession>